<dbReference type="Proteomes" id="UP000176511">
    <property type="component" value="Unassembled WGS sequence"/>
</dbReference>
<gene>
    <name evidence="2" type="ORF">A3C87_00540</name>
</gene>
<accession>A0A1F6DLJ2</accession>
<protein>
    <submittedName>
        <fullName evidence="2">Uncharacterized protein</fullName>
    </submittedName>
</protein>
<proteinExistence type="predicted"/>
<dbReference type="EMBL" id="MFLE01000014">
    <property type="protein sequence ID" value="OGG61872.1"/>
    <property type="molecule type" value="Genomic_DNA"/>
</dbReference>
<keyword evidence="1" id="KW-0472">Membrane</keyword>
<comment type="caution">
    <text evidence="2">The sequence shown here is derived from an EMBL/GenBank/DDBJ whole genome shotgun (WGS) entry which is preliminary data.</text>
</comment>
<keyword evidence="1" id="KW-0812">Transmembrane</keyword>
<organism evidence="2 3">
    <name type="scientific">Candidatus Kaiserbacteria bacterium RIFCSPHIGHO2_02_FULL_49_34</name>
    <dbReference type="NCBI Taxonomy" id="1798491"/>
    <lineage>
        <taxon>Bacteria</taxon>
        <taxon>Candidatus Kaiseribacteriota</taxon>
    </lineage>
</organism>
<dbReference type="AlphaFoldDB" id="A0A1F6DLJ2"/>
<sequence>MFSFVILSGAYLADMSVGAEREVAMEKITPDESILVDKVLLEKIPEFAVALENPGKTVLIRPETRRVSRGFFADILEDVATIGMAYHSNDPVPSIQVINGPSPQKWEVGHNFSSYWMVAVAFMVAAVFFRKSMPYGTTALVFLAALVTLKLVYLSIPEPESWGDVGAVVSAAIAVVAAAAVGILGRNTPQVTEFGCAAYGTCMTCSLVLFMLG</sequence>
<reference evidence="2 3" key="1">
    <citation type="journal article" date="2016" name="Nat. Commun.">
        <title>Thousands of microbial genomes shed light on interconnected biogeochemical processes in an aquifer system.</title>
        <authorList>
            <person name="Anantharaman K."/>
            <person name="Brown C.T."/>
            <person name="Hug L.A."/>
            <person name="Sharon I."/>
            <person name="Castelle C.J."/>
            <person name="Probst A.J."/>
            <person name="Thomas B.C."/>
            <person name="Singh A."/>
            <person name="Wilkins M.J."/>
            <person name="Karaoz U."/>
            <person name="Brodie E.L."/>
            <person name="Williams K.H."/>
            <person name="Hubbard S.S."/>
            <person name="Banfield J.F."/>
        </authorList>
    </citation>
    <scope>NUCLEOTIDE SEQUENCE [LARGE SCALE GENOMIC DNA]</scope>
</reference>
<keyword evidence="1" id="KW-1133">Transmembrane helix</keyword>
<feature type="transmembrane region" description="Helical" evidence="1">
    <location>
        <begin position="191"/>
        <end position="212"/>
    </location>
</feature>
<name>A0A1F6DLJ2_9BACT</name>
<dbReference type="STRING" id="1798491.A3C87_00540"/>
<feature type="transmembrane region" description="Helical" evidence="1">
    <location>
        <begin position="136"/>
        <end position="156"/>
    </location>
</feature>
<feature type="transmembrane region" description="Helical" evidence="1">
    <location>
        <begin position="112"/>
        <end position="129"/>
    </location>
</feature>
<evidence type="ECO:0000313" key="2">
    <source>
        <dbReference type="EMBL" id="OGG61872.1"/>
    </source>
</evidence>
<feature type="transmembrane region" description="Helical" evidence="1">
    <location>
        <begin position="162"/>
        <end position="184"/>
    </location>
</feature>
<evidence type="ECO:0000256" key="1">
    <source>
        <dbReference type="SAM" id="Phobius"/>
    </source>
</evidence>
<evidence type="ECO:0000313" key="3">
    <source>
        <dbReference type="Proteomes" id="UP000176511"/>
    </source>
</evidence>